<comment type="caution">
    <text evidence="5">The sequence shown here is derived from an EMBL/GenBank/DDBJ whole genome shotgun (WGS) entry which is preliminary data.</text>
</comment>
<organism evidence="5 6">
    <name type="scientific">Megalurothrips usitatus</name>
    <name type="common">bean blossom thrips</name>
    <dbReference type="NCBI Taxonomy" id="439358"/>
    <lineage>
        <taxon>Eukaryota</taxon>
        <taxon>Metazoa</taxon>
        <taxon>Ecdysozoa</taxon>
        <taxon>Arthropoda</taxon>
        <taxon>Hexapoda</taxon>
        <taxon>Insecta</taxon>
        <taxon>Pterygota</taxon>
        <taxon>Neoptera</taxon>
        <taxon>Paraneoptera</taxon>
        <taxon>Thysanoptera</taxon>
        <taxon>Terebrantia</taxon>
        <taxon>Thripoidea</taxon>
        <taxon>Thripidae</taxon>
        <taxon>Megalurothrips</taxon>
    </lineage>
</organism>
<feature type="compositionally biased region" description="Basic residues" evidence="3">
    <location>
        <begin position="444"/>
        <end position="460"/>
    </location>
</feature>
<dbReference type="Pfam" id="PF00855">
    <property type="entry name" value="PWWP"/>
    <property type="match status" value="1"/>
</dbReference>
<evidence type="ECO:0000259" key="4">
    <source>
        <dbReference type="PROSITE" id="PS50812"/>
    </source>
</evidence>
<feature type="region of interest" description="Disordered" evidence="3">
    <location>
        <begin position="323"/>
        <end position="345"/>
    </location>
</feature>
<dbReference type="AlphaFoldDB" id="A0AAV7XMT3"/>
<dbReference type="CDD" id="cd20140">
    <property type="entry name" value="PWWP_PWWP2"/>
    <property type="match status" value="1"/>
</dbReference>
<feature type="compositionally biased region" description="Low complexity" evidence="3">
    <location>
        <begin position="214"/>
        <end position="223"/>
    </location>
</feature>
<feature type="compositionally biased region" description="Low complexity" evidence="3">
    <location>
        <begin position="564"/>
        <end position="582"/>
    </location>
</feature>
<dbReference type="GO" id="GO:0005634">
    <property type="term" value="C:nucleus"/>
    <property type="evidence" value="ECO:0007669"/>
    <property type="project" value="TreeGrafter"/>
</dbReference>
<name>A0AAV7XMT3_9NEOP</name>
<evidence type="ECO:0000313" key="5">
    <source>
        <dbReference type="EMBL" id="KAJ1525742.1"/>
    </source>
</evidence>
<protein>
    <recommendedName>
        <fullName evidence="4">PWWP domain-containing protein</fullName>
    </recommendedName>
</protein>
<dbReference type="EMBL" id="JAPTSV010000007">
    <property type="protein sequence ID" value="KAJ1525742.1"/>
    <property type="molecule type" value="Genomic_DNA"/>
</dbReference>
<keyword evidence="2" id="KW-0804">Transcription</keyword>
<dbReference type="SMART" id="SM00293">
    <property type="entry name" value="PWWP"/>
    <property type="match status" value="1"/>
</dbReference>
<evidence type="ECO:0000256" key="2">
    <source>
        <dbReference type="ARBA" id="ARBA00023163"/>
    </source>
</evidence>
<dbReference type="GO" id="GO:0003682">
    <property type="term" value="F:chromatin binding"/>
    <property type="evidence" value="ECO:0007669"/>
    <property type="project" value="TreeGrafter"/>
</dbReference>
<dbReference type="InterPro" id="IPR000313">
    <property type="entry name" value="PWWP_dom"/>
</dbReference>
<feature type="region of interest" description="Disordered" evidence="3">
    <location>
        <begin position="564"/>
        <end position="597"/>
    </location>
</feature>
<proteinExistence type="predicted"/>
<feature type="compositionally biased region" description="Basic and acidic residues" evidence="3">
    <location>
        <begin position="420"/>
        <end position="443"/>
    </location>
</feature>
<dbReference type="SUPFAM" id="SSF63748">
    <property type="entry name" value="Tudor/PWWP/MBT"/>
    <property type="match status" value="1"/>
</dbReference>
<gene>
    <name evidence="5" type="ORF">ONE63_008950</name>
</gene>
<dbReference type="FunFam" id="2.30.30.140:FF:000036">
    <property type="entry name" value="PWWP domain-containing protein 2A"/>
    <property type="match status" value="1"/>
</dbReference>
<sequence length="716" mass="78819">MADVQPLPDICYLKNSDISVHVEEALLDFLVVSYEYDSRLYQGVLLDATKRALPCGIVGPMGFPETDISQNGLGTEEDKMHSVAQRYSYFQGKSPPSTSSVGRDGCPPGSAFHMRRTMRGGQSRFKNSRMTVRLRPRQVLCSKCKSICNENSENVDLSRKRKSQESGGSNNGPVEKRSCPSRQISPKSPRPPFSENPQDNKPTNTLPSGRRKNTSTTTVDTTSLRPSLIPKTEKESEIPGTLDSNVNKIKIVRSYWGAQPSESKMVAEDSKGTSTSKLEANRCYEAKVIGDTIDDTAIQNCPFEVLELDTSTQCDSLTATSSAVEDGDQCPKHSSTIDAFDQGDSPLKLGSSFTSSETDESQDRMVLRKKRNIGSMEDLWDESVFLEDTTRRTTPVIKISFGTQGEGTVLKIPAKVRSFHESESDAEDPKANLREPQAKDVRTKAAKKALKKAKKEARRKTPGEGFGSPPRSLGGTPPALFAWGQVKHKKRHKGVRAQHEISAVEEGVDLDVPLLMEEDPLKLDKNVSQEKSVGTRCDYDSMKEKCYKQKLSISLKRLNASSFSQNGGMSSSAGSNSPGSTSELSGGDDLPDFPRPPSDHSLVTVSSCLTEDGRTMEVGNVVWGKIHGFPWWPGKVLSITVQRKDDGAHLGPQAHVAWYGSSTSSLMPCDQLSPFLETFKTRFNKKKRGPYKEAIRQATCEARKDSHDNFQEIDVS</sequence>
<reference evidence="5" key="1">
    <citation type="submission" date="2022-12" db="EMBL/GenBank/DDBJ databases">
        <title>Chromosome-level genome assembly of the bean flower thrips Megalurothrips usitatus.</title>
        <authorList>
            <person name="Ma L."/>
            <person name="Liu Q."/>
            <person name="Li H."/>
            <person name="Cai W."/>
        </authorList>
    </citation>
    <scope>NUCLEOTIDE SEQUENCE</scope>
    <source>
        <strain evidence="5">Cailab_2022a</strain>
    </source>
</reference>
<keyword evidence="6" id="KW-1185">Reference proteome</keyword>
<feature type="domain" description="PWWP" evidence="4">
    <location>
        <begin position="618"/>
        <end position="678"/>
    </location>
</feature>
<dbReference type="Proteomes" id="UP001075354">
    <property type="component" value="Chromosome 7"/>
</dbReference>
<evidence type="ECO:0000256" key="3">
    <source>
        <dbReference type="SAM" id="MobiDB-lite"/>
    </source>
</evidence>
<feature type="region of interest" description="Disordered" evidence="3">
    <location>
        <begin position="91"/>
        <end position="131"/>
    </location>
</feature>
<evidence type="ECO:0000313" key="6">
    <source>
        <dbReference type="Proteomes" id="UP001075354"/>
    </source>
</evidence>
<dbReference type="GO" id="GO:0010369">
    <property type="term" value="C:chromocenter"/>
    <property type="evidence" value="ECO:0007669"/>
    <property type="project" value="TreeGrafter"/>
</dbReference>
<dbReference type="PANTHER" id="PTHR16112:SF22">
    <property type="entry name" value="PWWP DOMAIN-CONTAINING 2B"/>
    <property type="match status" value="1"/>
</dbReference>
<evidence type="ECO:0000256" key="1">
    <source>
        <dbReference type="ARBA" id="ARBA00023015"/>
    </source>
</evidence>
<accession>A0AAV7XMT3</accession>
<dbReference type="PANTHER" id="PTHR16112">
    <property type="entry name" value="METHYL-CPG BINDING PROTEIN, DROSOPHILA"/>
    <property type="match status" value="1"/>
</dbReference>
<feature type="region of interest" description="Disordered" evidence="3">
    <location>
        <begin position="152"/>
        <end position="241"/>
    </location>
</feature>
<feature type="compositionally biased region" description="Polar residues" evidence="3">
    <location>
        <begin position="195"/>
        <end position="207"/>
    </location>
</feature>
<feature type="region of interest" description="Disordered" evidence="3">
    <location>
        <begin position="420"/>
        <end position="476"/>
    </location>
</feature>
<keyword evidence="1" id="KW-0805">Transcription regulation</keyword>
<dbReference type="PROSITE" id="PS50812">
    <property type="entry name" value="PWWP"/>
    <property type="match status" value="1"/>
</dbReference>
<dbReference type="Gene3D" id="2.30.30.140">
    <property type="match status" value="1"/>
</dbReference>